<dbReference type="EMBL" id="MH252535">
    <property type="protein sequence ID" value="AWJ64005.1"/>
    <property type="molecule type" value="Genomic_DNA"/>
</dbReference>
<evidence type="ECO:0000256" key="2">
    <source>
        <dbReference type="SAM" id="SignalP"/>
    </source>
</evidence>
<evidence type="ECO:0000313" key="3">
    <source>
        <dbReference type="EMBL" id="AWJ64005.1"/>
    </source>
</evidence>
<feature type="transmembrane region" description="Helical" evidence="1">
    <location>
        <begin position="29"/>
        <end position="48"/>
    </location>
</feature>
<sequence length="450" mass="50764">MIFLSILILIVAIALPSISQNIRSILYVRISSIIFIYAGALAFNAFYIQSIGSGIGIYSGLFQVTTISQLLDVIYTINNSFSSLINNNIYDGIFTMQILSFLTLDLLLYITTLIVSILIIFISNKGYFSDKFQRFCNSPGKFLSLLVIISGLILVFLNALLIIITYFFTDLNFDIIMMVNDTSSSVNNHTSQDPTLNLKRWWPSGTTQSWACLAAAVGAYRFTPGSPRVRATVAMASLGVTVPMSVFSQIIENPNGFNKLMYSVSEWKRTGKWPLIPDNRIIADRDLNPIFNKASEEAEKQLSNQGNKFLGDDSGSSIYQFITDQLNSFLLNITHSVPVEGFLDDLIGQQLIIYILLLIVVISTIILFIVYLVIHFMIYNKDYLVNKFNNKFIILFIRYQLFLGKLSSFILPLFILCGLFQLLFGLHFLLTHSIPYESLGIDLHTYISNK</sequence>
<feature type="transmembrane region" description="Helical" evidence="1">
    <location>
        <begin position="55"/>
        <end position="78"/>
    </location>
</feature>
<keyword evidence="1" id="KW-0472">Membrane</keyword>
<protein>
    <submittedName>
        <fullName evidence="3">Uncharacterized protein</fullName>
    </submittedName>
</protein>
<dbReference type="RefSeq" id="YP_009493210.1">
    <property type="nucleotide sequence ID" value="NC_037938.1"/>
</dbReference>
<feature type="transmembrane region" description="Helical" evidence="1">
    <location>
        <begin position="98"/>
        <end position="122"/>
    </location>
</feature>
<dbReference type="GeneID" id="36953418"/>
<keyword evidence="2" id="KW-0732">Signal</keyword>
<evidence type="ECO:0000256" key="1">
    <source>
        <dbReference type="SAM" id="Phobius"/>
    </source>
</evidence>
<name>A0A2S1WBP9_9APHY</name>
<keyword evidence="1" id="KW-0812">Transmembrane</keyword>
<feature type="signal peptide" evidence="2">
    <location>
        <begin position="1"/>
        <end position="19"/>
    </location>
</feature>
<feature type="transmembrane region" description="Helical" evidence="1">
    <location>
        <begin position="142"/>
        <end position="168"/>
    </location>
</feature>
<feature type="transmembrane region" description="Helical" evidence="1">
    <location>
        <begin position="409"/>
        <end position="430"/>
    </location>
</feature>
<dbReference type="AlphaFoldDB" id="A0A2S1WBP9"/>
<geneLocation type="mitochondrion" evidence="3"/>
<keyword evidence="1" id="KW-1133">Transmembrane helix</keyword>
<feature type="transmembrane region" description="Helical" evidence="1">
    <location>
        <begin position="351"/>
        <end position="374"/>
    </location>
</feature>
<gene>
    <name evidence="3" type="primary">orf450</name>
</gene>
<keyword evidence="3" id="KW-0496">Mitochondrion</keyword>
<organism evidence="3">
    <name type="scientific">Ganoderma calidophilum</name>
    <dbReference type="NCBI Taxonomy" id="2026244"/>
    <lineage>
        <taxon>Eukaryota</taxon>
        <taxon>Fungi</taxon>
        <taxon>Dikarya</taxon>
        <taxon>Basidiomycota</taxon>
        <taxon>Agaricomycotina</taxon>
        <taxon>Agaricomycetes</taxon>
        <taxon>Polyporales</taxon>
        <taxon>Polyporaceae</taxon>
        <taxon>Ganoderma</taxon>
    </lineage>
</organism>
<accession>A0A2S1WBP9</accession>
<feature type="chain" id="PRO_5015753396" evidence="2">
    <location>
        <begin position="20"/>
        <end position="450"/>
    </location>
</feature>
<reference evidence="3" key="1">
    <citation type="journal article" date="2019" name="Int. J. Biol. Macromol.">
        <title>The complete mitochondrial genomes of five important medicinal Ganoderma species: Features, evolution, and phylogeny.</title>
        <authorList>
            <person name="Li Q."/>
            <person name="Xiang D."/>
            <person name="Wan Y."/>
            <person name="Wu Q."/>
            <person name="Wu X."/>
            <person name="Ma C."/>
            <person name="Song Y."/>
            <person name="Zhao G."/>
            <person name="Huang W."/>
        </authorList>
    </citation>
    <scope>NUCLEOTIDE SEQUENCE</scope>
</reference>
<proteinExistence type="predicted"/>